<dbReference type="EMBL" id="BK015689">
    <property type="protein sequence ID" value="DAE20089.1"/>
    <property type="molecule type" value="Genomic_DNA"/>
</dbReference>
<proteinExistence type="predicted"/>
<reference evidence="1" key="1">
    <citation type="journal article" date="2021" name="Proc. Natl. Acad. Sci. U.S.A.">
        <title>A Catalog of Tens of Thousands of Viruses from Human Metagenomes Reveals Hidden Associations with Chronic Diseases.</title>
        <authorList>
            <person name="Tisza M.J."/>
            <person name="Buck C.B."/>
        </authorList>
    </citation>
    <scope>NUCLEOTIDE SEQUENCE</scope>
    <source>
        <strain evidence="1">CtYsL76</strain>
    </source>
</reference>
<evidence type="ECO:0000313" key="1">
    <source>
        <dbReference type="EMBL" id="DAE20089.1"/>
    </source>
</evidence>
<accession>A0A8S5QMQ4</accession>
<protein>
    <submittedName>
        <fullName evidence="1">Uncharacterized protein</fullName>
    </submittedName>
</protein>
<name>A0A8S5QMQ4_9CAUD</name>
<sequence>MFAIHVLIRLKYVNKMFVIYVDAFWTQRFESKMSNVMIIDDNI</sequence>
<organism evidence="1">
    <name type="scientific">CrAss-like virus sp. ctYsL76</name>
    <dbReference type="NCBI Taxonomy" id="2826826"/>
    <lineage>
        <taxon>Viruses</taxon>
        <taxon>Duplodnaviria</taxon>
        <taxon>Heunggongvirae</taxon>
        <taxon>Uroviricota</taxon>
        <taxon>Caudoviricetes</taxon>
        <taxon>Crassvirales</taxon>
    </lineage>
</organism>